<dbReference type="Pfam" id="PF00150">
    <property type="entry name" value="Cellulase"/>
    <property type="match status" value="1"/>
</dbReference>
<dbReference type="EMBL" id="SMKL01000025">
    <property type="protein sequence ID" value="TDC51056.1"/>
    <property type="molecule type" value="Genomic_DNA"/>
</dbReference>
<proteinExistence type="inferred from homology"/>
<feature type="domain" description="Glycoside hydrolase family 5" evidence="5">
    <location>
        <begin position="32"/>
        <end position="113"/>
    </location>
</feature>
<dbReference type="GO" id="GO:0000272">
    <property type="term" value="P:polysaccharide catabolic process"/>
    <property type="evidence" value="ECO:0007669"/>
    <property type="project" value="InterPro"/>
</dbReference>
<organism evidence="6 7">
    <name type="scientific">Jiangella ureilytica</name>
    <dbReference type="NCBI Taxonomy" id="2530374"/>
    <lineage>
        <taxon>Bacteria</taxon>
        <taxon>Bacillati</taxon>
        <taxon>Actinomycetota</taxon>
        <taxon>Actinomycetes</taxon>
        <taxon>Jiangellales</taxon>
        <taxon>Jiangellaceae</taxon>
        <taxon>Jiangella</taxon>
    </lineage>
</organism>
<reference evidence="6 7" key="1">
    <citation type="submission" date="2019-02" db="EMBL/GenBank/DDBJ databases">
        <title>Draft genome sequences of novel Actinobacteria.</title>
        <authorList>
            <person name="Sahin N."/>
            <person name="Ay H."/>
            <person name="Saygin H."/>
        </authorList>
    </citation>
    <scope>NUCLEOTIDE SEQUENCE [LARGE SCALE GENOMIC DNA]</scope>
    <source>
        <strain evidence="6 7">KC603</strain>
    </source>
</reference>
<evidence type="ECO:0000256" key="3">
    <source>
        <dbReference type="RuleBase" id="RU361153"/>
    </source>
</evidence>
<comment type="caution">
    <text evidence="6">The sequence shown here is derived from an EMBL/GenBank/DDBJ whole genome shotgun (WGS) entry which is preliminary data.</text>
</comment>
<dbReference type="RefSeq" id="WP_131983036.1">
    <property type="nucleotide sequence ID" value="NZ_SMKL01000025.1"/>
</dbReference>
<evidence type="ECO:0000256" key="1">
    <source>
        <dbReference type="ARBA" id="ARBA00022801"/>
    </source>
</evidence>
<sequence>MAGPVRRGVNVAALLDAPGLEAAGRCVRQIEVARAAGFDTVRLPVRWSDHTDARRPYTVEPAALELVGGVVDHALGRGLTVVVNVHHFDELQADPDGQRDRFLARWDQLARRYLPISSSWSRVLSSAVAPSRSSLGGSAHSGAAALRTRPGR</sequence>
<accession>A0A4R4RNM1</accession>
<feature type="region of interest" description="Disordered" evidence="4">
    <location>
        <begin position="130"/>
        <end position="152"/>
    </location>
</feature>
<keyword evidence="2 3" id="KW-0326">Glycosidase</keyword>
<protein>
    <recommendedName>
        <fullName evidence="5">Glycoside hydrolase family 5 domain-containing protein</fullName>
    </recommendedName>
</protein>
<comment type="similarity">
    <text evidence="3">Belongs to the glycosyl hydrolase 5 (cellulase A) family.</text>
</comment>
<keyword evidence="7" id="KW-1185">Reference proteome</keyword>
<evidence type="ECO:0000256" key="4">
    <source>
        <dbReference type="SAM" id="MobiDB-lite"/>
    </source>
</evidence>
<evidence type="ECO:0000313" key="6">
    <source>
        <dbReference type="EMBL" id="TDC51056.1"/>
    </source>
</evidence>
<dbReference type="Gene3D" id="3.20.20.80">
    <property type="entry name" value="Glycosidases"/>
    <property type="match status" value="1"/>
</dbReference>
<dbReference type="GO" id="GO:0004553">
    <property type="term" value="F:hydrolase activity, hydrolyzing O-glycosyl compounds"/>
    <property type="evidence" value="ECO:0007669"/>
    <property type="project" value="InterPro"/>
</dbReference>
<dbReference type="InterPro" id="IPR017853">
    <property type="entry name" value="GH"/>
</dbReference>
<dbReference type="InterPro" id="IPR001547">
    <property type="entry name" value="Glyco_hydro_5"/>
</dbReference>
<evidence type="ECO:0000313" key="7">
    <source>
        <dbReference type="Proteomes" id="UP000295621"/>
    </source>
</evidence>
<name>A0A4R4RNM1_9ACTN</name>
<gene>
    <name evidence="6" type="ORF">E1212_12950</name>
</gene>
<dbReference type="Proteomes" id="UP000295621">
    <property type="component" value="Unassembled WGS sequence"/>
</dbReference>
<dbReference type="SUPFAM" id="SSF51445">
    <property type="entry name" value="(Trans)glycosidases"/>
    <property type="match status" value="1"/>
</dbReference>
<dbReference type="OrthoDB" id="9800955at2"/>
<keyword evidence="1 3" id="KW-0378">Hydrolase</keyword>
<evidence type="ECO:0000259" key="5">
    <source>
        <dbReference type="Pfam" id="PF00150"/>
    </source>
</evidence>
<dbReference type="AlphaFoldDB" id="A0A4R4RNM1"/>
<evidence type="ECO:0000256" key="2">
    <source>
        <dbReference type="ARBA" id="ARBA00023295"/>
    </source>
</evidence>